<organism evidence="2 3">
    <name type="scientific">Rhodopirellula baltica WH47</name>
    <dbReference type="NCBI Taxonomy" id="991778"/>
    <lineage>
        <taxon>Bacteria</taxon>
        <taxon>Pseudomonadati</taxon>
        <taxon>Planctomycetota</taxon>
        <taxon>Planctomycetia</taxon>
        <taxon>Pirellulales</taxon>
        <taxon>Pirellulaceae</taxon>
        <taxon>Rhodopirellula</taxon>
    </lineage>
</organism>
<dbReference type="PANTHER" id="PTHR30093:SF2">
    <property type="entry name" value="TYPE II SECRETION SYSTEM PROTEIN H"/>
    <property type="match status" value="1"/>
</dbReference>
<dbReference type="Pfam" id="PF07596">
    <property type="entry name" value="SBP_bac_10"/>
    <property type="match status" value="1"/>
</dbReference>
<dbReference type="PANTHER" id="PTHR30093">
    <property type="entry name" value="GENERAL SECRETION PATHWAY PROTEIN G"/>
    <property type="match status" value="1"/>
</dbReference>
<dbReference type="AlphaFoldDB" id="F2AW14"/>
<accession>F2AW14</accession>
<evidence type="ECO:0000313" key="2">
    <source>
        <dbReference type="EMBL" id="EGF26145.1"/>
    </source>
</evidence>
<sequence>MLLGWSFRMRQPKHSVSVELPEAFAEFMRDVHQRIEDGDEAATSIESDDLLQCECVYGGLIDIANWQYGFRYFRTDNRTWDFILRADEISSIANGSTTHLTLWQCEKECGCFYASADSYCVHCDSIHQFDEHKSPLRLHESDADDSIRPEMANLRKVGLAILDYHHNHGCFPPHANVDASGKPLHSWRSLILPFLDEDGVFNMIDFDQPWDSDANKKVWDHQPSVYVSADCDPPRTQVVAVVGSKTIWTTSHRRRWTEITSGTSFTIAAVWANKLNTNWMEPADPDVDELASDFVDHGKMVSVFVDGHVETIRDVSVERLRELLFI</sequence>
<evidence type="ECO:0000259" key="1">
    <source>
        <dbReference type="PROSITE" id="PS00028"/>
    </source>
</evidence>
<reference evidence="2 3" key="1">
    <citation type="journal article" date="2013" name="Mar. Genomics">
        <title>Expression of sulfatases in Rhodopirellula baltica and the diversity of sulfatases in the genus Rhodopirellula.</title>
        <authorList>
            <person name="Wegner C.E."/>
            <person name="Richter-Heitmann T."/>
            <person name="Klindworth A."/>
            <person name="Klockow C."/>
            <person name="Richter M."/>
            <person name="Achstetter T."/>
            <person name="Glockner F.O."/>
            <person name="Harder J."/>
        </authorList>
    </citation>
    <scope>NUCLEOTIDE SEQUENCE [LARGE SCALE GENOMIC DNA]</scope>
    <source>
        <strain evidence="2 3">WH47</strain>
    </source>
</reference>
<evidence type="ECO:0000313" key="3">
    <source>
        <dbReference type="Proteomes" id="UP000006222"/>
    </source>
</evidence>
<dbReference type="InterPro" id="IPR013087">
    <property type="entry name" value="Znf_C2H2_type"/>
</dbReference>
<dbReference type="Proteomes" id="UP000006222">
    <property type="component" value="Unassembled WGS sequence"/>
</dbReference>
<feature type="domain" description="C2H2-type" evidence="1">
    <location>
        <begin position="105"/>
        <end position="127"/>
    </location>
</feature>
<dbReference type="PROSITE" id="PS00028">
    <property type="entry name" value="ZINC_FINGER_C2H2_1"/>
    <property type="match status" value="1"/>
</dbReference>
<dbReference type="PATRIC" id="fig|991778.3.peg.4157"/>
<protein>
    <submittedName>
        <fullName evidence="2">Protein containing DUF1559</fullName>
    </submittedName>
</protein>
<dbReference type="InterPro" id="IPR011453">
    <property type="entry name" value="DUF1559"/>
</dbReference>
<name>F2AW14_RHOBT</name>
<comment type="caution">
    <text evidence="2">The sequence shown here is derived from an EMBL/GenBank/DDBJ whole genome shotgun (WGS) entry which is preliminary data.</text>
</comment>
<proteinExistence type="predicted"/>
<gene>
    <name evidence="2" type="ORF">RBWH47_00607</name>
</gene>
<dbReference type="EMBL" id="AFAR01000193">
    <property type="protein sequence ID" value="EGF26145.1"/>
    <property type="molecule type" value="Genomic_DNA"/>
</dbReference>